<dbReference type="InterPro" id="IPR053202">
    <property type="entry name" value="EGF_Rcpt_Signaling_Reg"/>
</dbReference>
<dbReference type="GO" id="GO:0016197">
    <property type="term" value="P:endosomal transport"/>
    <property type="evidence" value="ECO:0007669"/>
    <property type="project" value="TreeGrafter"/>
</dbReference>
<feature type="domain" description="Methyltransferase FkbM" evidence="1">
    <location>
        <begin position="5"/>
        <end position="162"/>
    </location>
</feature>
<dbReference type="SUPFAM" id="SSF53335">
    <property type="entry name" value="S-adenosyl-L-methionine-dependent methyltransferases"/>
    <property type="match status" value="1"/>
</dbReference>
<keyword evidence="2" id="KW-0808">Transferase</keyword>
<gene>
    <name evidence="2" type="ORF">NFRAN_2422</name>
</gene>
<dbReference type="Proteomes" id="UP000294299">
    <property type="component" value="Chromosome NFRAN"/>
</dbReference>
<organism evidence="2 3">
    <name type="scientific">Candidatus Nitrosocosmicus franklandianus</name>
    <dbReference type="NCBI Taxonomy" id="1798806"/>
    <lineage>
        <taxon>Archaea</taxon>
        <taxon>Nitrososphaerota</taxon>
        <taxon>Nitrososphaeria</taxon>
        <taxon>Nitrososphaerales</taxon>
        <taxon>Nitrososphaeraceae</taxon>
        <taxon>Candidatus Nitrosocosmicus</taxon>
    </lineage>
</organism>
<accession>A0A484IGG0</accession>
<dbReference type="GO" id="GO:0006888">
    <property type="term" value="P:endoplasmic reticulum to Golgi vesicle-mediated transport"/>
    <property type="evidence" value="ECO:0007669"/>
    <property type="project" value="TreeGrafter"/>
</dbReference>
<keyword evidence="3" id="KW-1185">Reference proteome</keyword>
<dbReference type="KEGG" id="nfn:NFRAN_2422"/>
<dbReference type="EMBL" id="LR216287">
    <property type="protein sequence ID" value="VFJ14744.1"/>
    <property type="molecule type" value="Genomic_DNA"/>
</dbReference>
<dbReference type="AlphaFoldDB" id="A0A484IGG0"/>
<dbReference type="PANTHER" id="PTHR34009:SF2">
    <property type="entry name" value="PROTEIN STAR"/>
    <property type="match status" value="1"/>
</dbReference>
<protein>
    <submittedName>
        <fullName evidence="2">Methyltransferase FkbM family</fullName>
    </submittedName>
</protein>
<dbReference type="Gene3D" id="3.40.50.150">
    <property type="entry name" value="Vaccinia Virus protein VP39"/>
    <property type="match status" value="1"/>
</dbReference>
<dbReference type="Pfam" id="PF05050">
    <property type="entry name" value="Methyltransf_21"/>
    <property type="match status" value="1"/>
</dbReference>
<sequence length="176" mass="20730">MQSNNTHLLEVAYDWNGVCIEPNEVFFENLVKNRKCHCLNYCLYDKEDYVDFLELGNDVGGIMEEYHPLHLDRAKASYDVNKDLYGNPKTVKKLTRTIGQVLKECNVPQTIDYWSLDTEGSELAILKSFPFDEYSFRIITVEHNHFPVREKIRDFLEFKGYQRIEELGVDDCCMQR</sequence>
<dbReference type="InterPro" id="IPR006342">
    <property type="entry name" value="FkbM_mtfrase"/>
</dbReference>
<dbReference type="GO" id="GO:0005737">
    <property type="term" value="C:cytoplasm"/>
    <property type="evidence" value="ECO:0007669"/>
    <property type="project" value="GOC"/>
</dbReference>
<evidence type="ECO:0000313" key="3">
    <source>
        <dbReference type="Proteomes" id="UP000294299"/>
    </source>
</evidence>
<dbReference type="GO" id="GO:0008168">
    <property type="term" value="F:methyltransferase activity"/>
    <property type="evidence" value="ECO:0007669"/>
    <property type="project" value="UniProtKB-KW"/>
</dbReference>
<dbReference type="GeneID" id="39421629"/>
<dbReference type="GO" id="GO:0005886">
    <property type="term" value="C:plasma membrane"/>
    <property type="evidence" value="ECO:0007669"/>
    <property type="project" value="TreeGrafter"/>
</dbReference>
<keyword evidence="2" id="KW-0489">Methyltransferase</keyword>
<reference evidence="2 3" key="1">
    <citation type="submission" date="2019-02" db="EMBL/GenBank/DDBJ databases">
        <authorList>
            <person name="Lehtovirta-Morley E L."/>
        </authorList>
    </citation>
    <scope>NUCLEOTIDE SEQUENCE [LARGE SCALE GENOMIC DNA]</scope>
    <source>
        <strain evidence="2">NFRAN1</strain>
    </source>
</reference>
<dbReference type="InterPro" id="IPR029063">
    <property type="entry name" value="SAM-dependent_MTases_sf"/>
</dbReference>
<dbReference type="PANTHER" id="PTHR34009">
    <property type="entry name" value="PROTEIN STAR"/>
    <property type="match status" value="1"/>
</dbReference>
<evidence type="ECO:0000259" key="1">
    <source>
        <dbReference type="Pfam" id="PF05050"/>
    </source>
</evidence>
<dbReference type="RefSeq" id="WP_134484870.1">
    <property type="nucleotide sequence ID" value="NZ_LR216287.1"/>
</dbReference>
<evidence type="ECO:0000313" key="2">
    <source>
        <dbReference type="EMBL" id="VFJ14744.1"/>
    </source>
</evidence>
<name>A0A484IGG0_9ARCH</name>
<dbReference type="GO" id="GO:0032259">
    <property type="term" value="P:methylation"/>
    <property type="evidence" value="ECO:0007669"/>
    <property type="project" value="UniProtKB-KW"/>
</dbReference>
<proteinExistence type="predicted"/>